<feature type="region of interest" description="Disordered" evidence="2">
    <location>
        <begin position="443"/>
        <end position="496"/>
    </location>
</feature>
<dbReference type="PANTHER" id="PTHR38940:SF4">
    <property type="entry name" value="OS01G0775100 PROTEIN"/>
    <property type="match status" value="1"/>
</dbReference>
<evidence type="ECO:0000256" key="2">
    <source>
        <dbReference type="SAM" id="MobiDB-lite"/>
    </source>
</evidence>
<dbReference type="Pfam" id="PF03126">
    <property type="entry name" value="Plus-3"/>
    <property type="match status" value="1"/>
</dbReference>
<dbReference type="AlphaFoldDB" id="A0AAD8J3H9"/>
<keyword evidence="1" id="KW-0862">Zinc</keyword>
<protein>
    <submittedName>
        <fullName evidence="4">Zinc knuckle family protein</fullName>
    </submittedName>
</protein>
<name>A0AAD8J3H9_9APIA</name>
<dbReference type="EMBL" id="JAUIZM010000003">
    <property type="protein sequence ID" value="KAK1395292.1"/>
    <property type="molecule type" value="Genomic_DNA"/>
</dbReference>
<dbReference type="InterPro" id="IPR004343">
    <property type="entry name" value="Plus-3_dom"/>
</dbReference>
<organism evidence="4 5">
    <name type="scientific">Heracleum sosnowskyi</name>
    <dbReference type="NCBI Taxonomy" id="360622"/>
    <lineage>
        <taxon>Eukaryota</taxon>
        <taxon>Viridiplantae</taxon>
        <taxon>Streptophyta</taxon>
        <taxon>Embryophyta</taxon>
        <taxon>Tracheophyta</taxon>
        <taxon>Spermatophyta</taxon>
        <taxon>Magnoliopsida</taxon>
        <taxon>eudicotyledons</taxon>
        <taxon>Gunneridae</taxon>
        <taxon>Pentapetalae</taxon>
        <taxon>asterids</taxon>
        <taxon>campanulids</taxon>
        <taxon>Apiales</taxon>
        <taxon>Apiaceae</taxon>
        <taxon>Apioideae</taxon>
        <taxon>apioid superclade</taxon>
        <taxon>Tordylieae</taxon>
        <taxon>Tordyliinae</taxon>
        <taxon>Heracleum</taxon>
    </lineage>
</organism>
<dbReference type="SMART" id="SM00343">
    <property type="entry name" value="ZnF_C2HC"/>
    <property type="match status" value="2"/>
</dbReference>
<comment type="caution">
    <text evidence="4">The sequence shown here is derived from an EMBL/GenBank/DDBJ whole genome shotgun (WGS) entry which is preliminary data.</text>
</comment>
<keyword evidence="1" id="KW-0863">Zinc-finger</keyword>
<feature type="compositionally biased region" description="Basic and acidic residues" evidence="2">
    <location>
        <begin position="269"/>
        <end position="279"/>
    </location>
</feature>
<evidence type="ECO:0000313" key="5">
    <source>
        <dbReference type="Proteomes" id="UP001237642"/>
    </source>
</evidence>
<keyword evidence="5" id="KW-1185">Reference proteome</keyword>
<dbReference type="InterPro" id="IPR001878">
    <property type="entry name" value="Znf_CCHC"/>
</dbReference>
<feature type="region of interest" description="Disordered" evidence="2">
    <location>
        <begin position="269"/>
        <end position="292"/>
    </location>
</feature>
<feature type="compositionally biased region" description="Polar residues" evidence="2">
    <location>
        <begin position="460"/>
        <end position="475"/>
    </location>
</feature>
<evidence type="ECO:0000259" key="3">
    <source>
        <dbReference type="PROSITE" id="PS50158"/>
    </source>
</evidence>
<dbReference type="PANTHER" id="PTHR38940">
    <property type="entry name" value="PLUS3 DOMAIN-CONTAINING PROTEIN"/>
    <property type="match status" value="1"/>
</dbReference>
<dbReference type="PROSITE" id="PS50158">
    <property type="entry name" value="ZF_CCHC"/>
    <property type="match status" value="1"/>
</dbReference>
<dbReference type="GO" id="GO:0008270">
    <property type="term" value="F:zinc ion binding"/>
    <property type="evidence" value="ECO:0007669"/>
    <property type="project" value="UniProtKB-KW"/>
</dbReference>
<evidence type="ECO:0000256" key="1">
    <source>
        <dbReference type="PROSITE-ProRule" id="PRU00047"/>
    </source>
</evidence>
<reference evidence="4" key="1">
    <citation type="submission" date="2023-02" db="EMBL/GenBank/DDBJ databases">
        <title>Genome of toxic invasive species Heracleum sosnowskyi carries increased number of genes despite the absence of recent whole-genome duplications.</title>
        <authorList>
            <person name="Schelkunov M."/>
            <person name="Shtratnikova V."/>
            <person name="Makarenko M."/>
            <person name="Klepikova A."/>
            <person name="Omelchenko D."/>
            <person name="Novikova G."/>
            <person name="Obukhova E."/>
            <person name="Bogdanov V."/>
            <person name="Penin A."/>
            <person name="Logacheva M."/>
        </authorList>
    </citation>
    <scope>NUCLEOTIDE SEQUENCE</scope>
    <source>
        <strain evidence="4">Hsosn_3</strain>
        <tissue evidence="4">Leaf</tissue>
    </source>
</reference>
<dbReference type="Proteomes" id="UP001237642">
    <property type="component" value="Unassembled WGS sequence"/>
</dbReference>
<gene>
    <name evidence="4" type="ORF">POM88_014348</name>
</gene>
<dbReference type="SUPFAM" id="SSF159042">
    <property type="entry name" value="Plus3-like"/>
    <property type="match status" value="1"/>
</dbReference>
<dbReference type="GO" id="GO:0003677">
    <property type="term" value="F:DNA binding"/>
    <property type="evidence" value="ECO:0007669"/>
    <property type="project" value="InterPro"/>
</dbReference>
<dbReference type="Gene3D" id="4.10.60.10">
    <property type="entry name" value="Zinc finger, CCHC-type"/>
    <property type="match status" value="1"/>
</dbReference>
<feature type="region of interest" description="Disordered" evidence="2">
    <location>
        <begin position="592"/>
        <end position="614"/>
    </location>
</feature>
<dbReference type="InterPro" id="IPR036128">
    <property type="entry name" value="Plus3-like_sf"/>
</dbReference>
<dbReference type="Gene3D" id="3.90.70.200">
    <property type="entry name" value="Plus-3 domain"/>
    <property type="match status" value="1"/>
</dbReference>
<feature type="compositionally biased region" description="Basic and acidic residues" evidence="2">
    <location>
        <begin position="481"/>
        <end position="490"/>
    </location>
</feature>
<accession>A0AAD8J3H9</accession>
<proteinExistence type="predicted"/>
<feature type="domain" description="CCHC-type" evidence="3">
    <location>
        <begin position="682"/>
        <end position="698"/>
    </location>
</feature>
<dbReference type="SMART" id="SM00719">
    <property type="entry name" value="Plus3"/>
    <property type="match status" value="1"/>
</dbReference>
<keyword evidence="1" id="KW-0479">Metal-binding</keyword>
<evidence type="ECO:0000313" key="4">
    <source>
        <dbReference type="EMBL" id="KAK1395292.1"/>
    </source>
</evidence>
<sequence length="970" mass="108193">MTEDYRDMKLGLPLSYPNPSVRTRMETSSGAGVNADSRIDTTLVEHRTENIPSYLWDAGPSNMTLAHDSKSIGDQKITKLQIELTVNSEAGPLCESSRAHHSGMSGAMVKANPVVEDYAVHFNKKQDCNYEEKAFFCRNDVQSEDIATRSKTDAGRRNKNTMDALPLLEYKTKDISSSRIEDVASGTQMLDIKARGLENAPIEGLEFSAENEVHVIENNACGQSEKGSRVESSYPVEVVGTLKENKSNMLQEKGKQIILFGKNINENISKSEDDSHDSVESSNSATLSSKGKKRGNFEKELIVGSKRIKSLPQEAPTLTSPIKPDSSFVNWISNMVKGLAKANKDEGPLALGLGHPRYGLDCDDQRNQACNKIQDPGGGHMGFQSMFRSLYCPKTIDTVRRPNDNPSVSGANERMESQKSFINVMPISFYRENDESCNKLLIDKNNSDHHKSGGNGGDLSIQTSSQPRMLSANNDSTPETSKTKSTEKKSSTTLTCSNKKEALRSTDTCLDKQKTLSFEDKSLHIPSEGQVMPNIFPKNDLSRSLWITRFSSRTSTPALDSDHCNSAEIKLEDSSELVKHIPLNHANSSFSRKNSEAAESFTENPINASGKDKLKYPTNVEDSIGFNRVVKHNHKKSLCRTDSPPPTYKSLEPMASAFARRLEVLKSIPSVTQDDPTPFRIKCLYCGRSGHGLVSCPEVQKSELVDLMKNISSNDAAKGSDHWCIKCLQLGHLAISCSVASTSRQQQSHKNAPIHNYRTADTVQIYKSGEPYSSMLFTKESYCKLPSDHSSSSQKVHKTLGSERIVSFRDDVPSCYKELEVKENQVPPLCRSASKPIPCDALNIFEAVRKLHLSRMDILKWMNSNRPLVHLNGFFLRLRLRKWEMKLGGTGYYVACINELHREVMLRSSEKSIYVSVGDIRCSVESQYISNHNFSEDELMTWWHTITKNGEIPALNDLRTKFEEKHKLGL</sequence>
<reference evidence="4" key="2">
    <citation type="submission" date="2023-05" db="EMBL/GenBank/DDBJ databases">
        <authorList>
            <person name="Schelkunov M.I."/>
        </authorList>
    </citation>
    <scope>NUCLEOTIDE SEQUENCE</scope>
    <source>
        <strain evidence="4">Hsosn_3</strain>
        <tissue evidence="4">Leaf</tissue>
    </source>
</reference>